<evidence type="ECO:0000313" key="3">
    <source>
        <dbReference type="EMBL" id="MDP9868566.1"/>
    </source>
</evidence>
<dbReference type="RefSeq" id="WP_306871568.1">
    <property type="nucleotide sequence ID" value="NZ_JAUSRB010000002.1"/>
</dbReference>
<dbReference type="Pfam" id="PF13561">
    <property type="entry name" value="adh_short_C2"/>
    <property type="match status" value="1"/>
</dbReference>
<comment type="similarity">
    <text evidence="1">Belongs to the short-chain dehydrogenases/reductases (SDR) family.</text>
</comment>
<dbReference type="InterPro" id="IPR002347">
    <property type="entry name" value="SDR_fam"/>
</dbReference>
<reference evidence="3 4" key="1">
    <citation type="submission" date="2023-07" db="EMBL/GenBank/DDBJ databases">
        <title>Sequencing the genomes of 1000 actinobacteria strains.</title>
        <authorList>
            <person name="Klenk H.-P."/>
        </authorList>
    </citation>
    <scope>NUCLEOTIDE SEQUENCE [LARGE SCALE GENOMIC DNA]</scope>
    <source>
        <strain evidence="3 4">DSM 44109</strain>
    </source>
</reference>
<accession>A0ABT9RIB2</accession>
<proteinExistence type="inferred from homology"/>
<protein>
    <submittedName>
        <fullName evidence="3">NAD(P)-dependent dehydrogenase (Short-subunit alcohol dehydrogenase family)</fullName>
    </submittedName>
</protein>
<name>A0ABT9RIB2_9ACTN</name>
<evidence type="ECO:0000256" key="2">
    <source>
        <dbReference type="ARBA" id="ARBA00023002"/>
    </source>
</evidence>
<keyword evidence="2" id="KW-0560">Oxidoreductase</keyword>
<keyword evidence="4" id="KW-1185">Reference proteome</keyword>
<sequence>MGRLTDKTALVTGASRGIGRAVAERLAADGALVAVHYGKDAASAQETVERIERADGRAFPIGADLEAEGAVDALFTELEAGLAGRRLDILVNNAAAAPAGPIETDTAEQFDRLFAVNVKAPYFIIQRALPLLADRGRIISVSSAVTRIANPAQTSFAMTKGAVETMSRTLALALGERGITVNVVAPGATMTEANTSLFPPEAAAFLAGQAALGRVGRAEDVADAVALLASDDARWVTGQVLDASGGLHLGARVALAAPAVQEEELP</sequence>
<dbReference type="PANTHER" id="PTHR43639">
    <property type="entry name" value="OXIDOREDUCTASE, SHORT-CHAIN DEHYDROGENASE/REDUCTASE FAMILY (AFU_ORTHOLOGUE AFUA_5G02870)"/>
    <property type="match status" value="1"/>
</dbReference>
<dbReference type="PRINTS" id="PR00080">
    <property type="entry name" value="SDRFAMILY"/>
</dbReference>
<dbReference type="SUPFAM" id="SSF51735">
    <property type="entry name" value="NAD(P)-binding Rossmann-fold domains"/>
    <property type="match status" value="1"/>
</dbReference>
<organism evidence="3 4">
    <name type="scientific">Streptosporangium brasiliense</name>
    <dbReference type="NCBI Taxonomy" id="47480"/>
    <lineage>
        <taxon>Bacteria</taxon>
        <taxon>Bacillati</taxon>
        <taxon>Actinomycetota</taxon>
        <taxon>Actinomycetes</taxon>
        <taxon>Streptosporangiales</taxon>
        <taxon>Streptosporangiaceae</taxon>
        <taxon>Streptosporangium</taxon>
    </lineage>
</organism>
<dbReference type="PRINTS" id="PR00081">
    <property type="entry name" value="GDHRDH"/>
</dbReference>
<evidence type="ECO:0000256" key="1">
    <source>
        <dbReference type="ARBA" id="ARBA00006484"/>
    </source>
</evidence>
<dbReference type="EMBL" id="JAUSRB010000002">
    <property type="protein sequence ID" value="MDP9868566.1"/>
    <property type="molecule type" value="Genomic_DNA"/>
</dbReference>
<dbReference type="Gene3D" id="3.40.50.720">
    <property type="entry name" value="NAD(P)-binding Rossmann-like Domain"/>
    <property type="match status" value="1"/>
</dbReference>
<dbReference type="InterPro" id="IPR036291">
    <property type="entry name" value="NAD(P)-bd_dom_sf"/>
</dbReference>
<evidence type="ECO:0000313" key="4">
    <source>
        <dbReference type="Proteomes" id="UP001230426"/>
    </source>
</evidence>
<dbReference type="Proteomes" id="UP001230426">
    <property type="component" value="Unassembled WGS sequence"/>
</dbReference>
<dbReference type="PANTHER" id="PTHR43639:SF1">
    <property type="entry name" value="SHORT-CHAIN DEHYDROGENASE_REDUCTASE FAMILY PROTEIN"/>
    <property type="match status" value="1"/>
</dbReference>
<comment type="caution">
    <text evidence="3">The sequence shown here is derived from an EMBL/GenBank/DDBJ whole genome shotgun (WGS) entry which is preliminary data.</text>
</comment>
<gene>
    <name evidence="3" type="ORF">J2S55_007832</name>
</gene>